<dbReference type="SUPFAM" id="SSF53098">
    <property type="entry name" value="Ribonuclease H-like"/>
    <property type="match status" value="1"/>
</dbReference>
<dbReference type="Proteomes" id="UP000195667">
    <property type="component" value="Unassembled WGS sequence"/>
</dbReference>
<dbReference type="NCBIfam" id="NF033545">
    <property type="entry name" value="transpos_IS630"/>
    <property type="match status" value="1"/>
</dbReference>
<dbReference type="InterPro" id="IPR012337">
    <property type="entry name" value="RNaseH-like_sf"/>
</dbReference>
<dbReference type="AlphaFoldDB" id="A0A1R4H3S4"/>
<sequence>MLFVDAAHFVMGAFLGMLWCFTRKLLPSANGRKRHNVLGAYDPIRHEAITVTNDTYINQVVFCEFLDKIAAAYAGTGLPITVVLDNARYQKCPSVIEKAKELGIDLLYLPPYSPNLNLIERLWRFVKKQVLYSTHYDKFATFKNSIDTCIAELGSRYKAKMETLMTMVFQFFSKKTENVTV</sequence>
<evidence type="ECO:0000259" key="1">
    <source>
        <dbReference type="Pfam" id="PF13358"/>
    </source>
</evidence>
<dbReference type="GO" id="GO:0003676">
    <property type="term" value="F:nucleic acid binding"/>
    <property type="evidence" value="ECO:0007669"/>
    <property type="project" value="InterPro"/>
</dbReference>
<gene>
    <name evidence="2" type="ORF">CRENPOLYSF1_1490008</name>
</gene>
<dbReference type="InterPro" id="IPR047655">
    <property type="entry name" value="Transpos_IS630-like"/>
</dbReference>
<dbReference type="Pfam" id="PF13358">
    <property type="entry name" value="DDE_3"/>
    <property type="match status" value="1"/>
</dbReference>
<evidence type="ECO:0000313" key="2">
    <source>
        <dbReference type="EMBL" id="SJM90499.1"/>
    </source>
</evidence>
<accession>A0A1R4H3S4</accession>
<dbReference type="Gene3D" id="3.30.420.10">
    <property type="entry name" value="Ribonuclease H-like superfamily/Ribonuclease H"/>
    <property type="match status" value="1"/>
</dbReference>
<feature type="domain" description="Tc1-like transposase DDE" evidence="1">
    <location>
        <begin position="23"/>
        <end position="140"/>
    </location>
</feature>
<reference evidence="3" key="1">
    <citation type="submission" date="2017-02" db="EMBL/GenBank/DDBJ databases">
        <authorList>
            <person name="Daims H."/>
        </authorList>
    </citation>
    <scope>NUCLEOTIDE SEQUENCE [LARGE SCALE GENOMIC DNA]</scope>
</reference>
<dbReference type="EMBL" id="FUKI01000056">
    <property type="protein sequence ID" value="SJM90499.1"/>
    <property type="molecule type" value="Genomic_DNA"/>
</dbReference>
<keyword evidence="3" id="KW-1185">Reference proteome</keyword>
<evidence type="ECO:0000313" key="3">
    <source>
        <dbReference type="Proteomes" id="UP000195667"/>
    </source>
</evidence>
<name>A0A1R4H3S4_9GAMM</name>
<organism evidence="2 3">
    <name type="scientific">Crenothrix polyspora</name>
    <dbReference type="NCBI Taxonomy" id="360316"/>
    <lineage>
        <taxon>Bacteria</taxon>
        <taxon>Pseudomonadati</taxon>
        <taxon>Pseudomonadota</taxon>
        <taxon>Gammaproteobacteria</taxon>
        <taxon>Methylococcales</taxon>
        <taxon>Crenotrichaceae</taxon>
        <taxon>Crenothrix</taxon>
    </lineage>
</organism>
<dbReference type="InterPro" id="IPR036397">
    <property type="entry name" value="RNaseH_sf"/>
</dbReference>
<proteinExistence type="predicted"/>
<protein>
    <recommendedName>
        <fullName evidence="1">Tc1-like transposase DDE domain-containing protein</fullName>
    </recommendedName>
</protein>
<dbReference type="InterPro" id="IPR038717">
    <property type="entry name" value="Tc1-like_DDE_dom"/>
</dbReference>